<organism evidence="3 4">
    <name type="scientific">Fulvimarina manganoxydans</name>
    <dbReference type="NCBI Taxonomy" id="937218"/>
    <lineage>
        <taxon>Bacteria</taxon>
        <taxon>Pseudomonadati</taxon>
        <taxon>Pseudomonadota</taxon>
        <taxon>Alphaproteobacteria</taxon>
        <taxon>Hyphomicrobiales</taxon>
        <taxon>Aurantimonadaceae</taxon>
        <taxon>Fulvimarina</taxon>
    </lineage>
</organism>
<name>A0A1W2E5L8_9HYPH</name>
<keyword evidence="4" id="KW-1185">Reference proteome</keyword>
<feature type="compositionally biased region" description="Polar residues" evidence="1">
    <location>
        <begin position="184"/>
        <end position="195"/>
    </location>
</feature>
<evidence type="ECO:0000256" key="2">
    <source>
        <dbReference type="SAM" id="SignalP"/>
    </source>
</evidence>
<sequence>MTTKNQNKAALGKPSRIVAALMGATLLASAAPVYAQGQTPGGQPPQSEVERSLPPKPDARRHQKPQRMVEHRGGERDHGPHRSGPGRRGPGGPMMFSPAKVAEALSTLETGIGIQPDQMEAWRSFTGAVVSFTEAVQPPRMGPPREGRPGDRGPGDTGPDAGGPLMGPDDQAPQPGDAGPDASPPSTVSTPQDQGNGFRALDMLDRFADRAVDAGEKAQALKSAIADLKTVLTPEQAATAQALVRDMMRDARGDRGPGMRGPGMHRGPDRDERRGHHEMRGDRDGPRHGDRRWDEQGRDGPDRQPSRG</sequence>
<proteinExistence type="predicted"/>
<evidence type="ECO:0008006" key="5">
    <source>
        <dbReference type="Google" id="ProtNLM"/>
    </source>
</evidence>
<feature type="signal peptide" evidence="2">
    <location>
        <begin position="1"/>
        <end position="30"/>
    </location>
</feature>
<evidence type="ECO:0000313" key="4">
    <source>
        <dbReference type="Proteomes" id="UP000192656"/>
    </source>
</evidence>
<dbReference type="RefSeq" id="WP_084411960.1">
    <property type="nucleotide sequence ID" value="NZ_FWXR01000021.1"/>
</dbReference>
<evidence type="ECO:0000313" key="3">
    <source>
        <dbReference type="EMBL" id="SMD04975.1"/>
    </source>
</evidence>
<feature type="compositionally biased region" description="Basic and acidic residues" evidence="1">
    <location>
        <begin position="48"/>
        <end position="60"/>
    </location>
</feature>
<feature type="compositionally biased region" description="Basic and acidic residues" evidence="1">
    <location>
        <begin position="67"/>
        <end position="80"/>
    </location>
</feature>
<protein>
    <recommendedName>
        <fullName evidence="5">LTXXQ motif family protein</fullName>
    </recommendedName>
</protein>
<dbReference type="AlphaFoldDB" id="A0A1W2E5L8"/>
<feature type="chain" id="PRO_5012031918" description="LTXXQ motif family protein" evidence="2">
    <location>
        <begin position="31"/>
        <end position="308"/>
    </location>
</feature>
<feature type="region of interest" description="Disordered" evidence="1">
    <location>
        <begin position="35"/>
        <end position="102"/>
    </location>
</feature>
<dbReference type="EMBL" id="FWXR01000021">
    <property type="protein sequence ID" value="SMD04975.1"/>
    <property type="molecule type" value="Genomic_DNA"/>
</dbReference>
<feature type="compositionally biased region" description="Basic and acidic residues" evidence="1">
    <location>
        <begin position="266"/>
        <end position="308"/>
    </location>
</feature>
<accession>A0A1W2E5L8</accession>
<gene>
    <name evidence="3" type="ORF">SAMN06297251_12162</name>
</gene>
<feature type="region of interest" description="Disordered" evidence="1">
    <location>
        <begin position="243"/>
        <end position="308"/>
    </location>
</feature>
<dbReference type="OrthoDB" id="7354754at2"/>
<keyword evidence="2" id="KW-0732">Signal</keyword>
<feature type="region of interest" description="Disordered" evidence="1">
    <location>
        <begin position="133"/>
        <end position="202"/>
    </location>
</feature>
<dbReference type="STRING" id="937218.SAMN06297251_12162"/>
<reference evidence="3 4" key="1">
    <citation type="submission" date="2017-04" db="EMBL/GenBank/DDBJ databases">
        <authorList>
            <person name="Afonso C.L."/>
            <person name="Miller P.J."/>
            <person name="Scott M.A."/>
            <person name="Spackman E."/>
            <person name="Goraichik I."/>
            <person name="Dimitrov K.M."/>
            <person name="Suarez D.L."/>
            <person name="Swayne D.E."/>
        </authorList>
    </citation>
    <scope>NUCLEOTIDE SEQUENCE [LARGE SCALE GENOMIC DNA]</scope>
    <source>
        <strain evidence="3 4">CGMCC 1.10972</strain>
    </source>
</reference>
<feature type="compositionally biased region" description="Basic and acidic residues" evidence="1">
    <location>
        <begin position="246"/>
        <end position="257"/>
    </location>
</feature>
<dbReference type="Proteomes" id="UP000192656">
    <property type="component" value="Unassembled WGS sequence"/>
</dbReference>
<evidence type="ECO:0000256" key="1">
    <source>
        <dbReference type="SAM" id="MobiDB-lite"/>
    </source>
</evidence>
<feature type="compositionally biased region" description="Basic and acidic residues" evidence="1">
    <location>
        <begin position="143"/>
        <end position="154"/>
    </location>
</feature>